<comment type="subcellular location">
    <subcellularLocation>
        <location evidence="1">Nucleus</location>
    </subcellularLocation>
</comment>
<dbReference type="PROSITE" id="PS50217">
    <property type="entry name" value="BZIP"/>
    <property type="match status" value="1"/>
</dbReference>
<feature type="compositionally biased region" description="Polar residues" evidence="8">
    <location>
        <begin position="32"/>
        <end position="46"/>
    </location>
</feature>
<proteinExistence type="inferred from homology"/>
<dbReference type="InterPro" id="IPR004827">
    <property type="entry name" value="bZIP"/>
</dbReference>
<dbReference type="Pfam" id="PF00170">
    <property type="entry name" value="bZIP_1"/>
    <property type="match status" value="1"/>
</dbReference>
<protein>
    <recommendedName>
        <fullName evidence="9">BZIP domain-containing protein</fullName>
    </recommendedName>
</protein>
<feature type="compositionally biased region" description="Polar residues" evidence="8">
    <location>
        <begin position="145"/>
        <end position="162"/>
    </location>
</feature>
<evidence type="ECO:0000256" key="4">
    <source>
        <dbReference type="ARBA" id="ARBA00023125"/>
    </source>
</evidence>
<evidence type="ECO:0000256" key="2">
    <source>
        <dbReference type="ARBA" id="ARBA00007163"/>
    </source>
</evidence>
<feature type="compositionally biased region" description="Basic and acidic residues" evidence="8">
    <location>
        <begin position="14"/>
        <end position="24"/>
    </location>
</feature>
<keyword evidence="6" id="KW-0539">Nucleus</keyword>
<dbReference type="PROSITE" id="PS00036">
    <property type="entry name" value="BZIP_BASIC"/>
    <property type="match status" value="1"/>
</dbReference>
<comment type="caution">
    <text evidence="10">The sequence shown here is derived from an EMBL/GenBank/DDBJ whole genome shotgun (WGS) entry which is preliminary data.</text>
</comment>
<evidence type="ECO:0000256" key="5">
    <source>
        <dbReference type="ARBA" id="ARBA00023163"/>
    </source>
</evidence>
<evidence type="ECO:0000256" key="6">
    <source>
        <dbReference type="ARBA" id="ARBA00023242"/>
    </source>
</evidence>
<gene>
    <name evidence="10" type="ORF">L1049_015412</name>
</gene>
<dbReference type="SMART" id="SM00338">
    <property type="entry name" value="BRLZ"/>
    <property type="match status" value="1"/>
</dbReference>
<name>A0AAP0WZQ9_LIQFO</name>
<accession>A0AAP0WZQ9</accession>
<comment type="similarity">
    <text evidence="2">Belongs to the bZIP family.</text>
</comment>
<feature type="coiled-coil region" evidence="7">
    <location>
        <begin position="304"/>
        <end position="331"/>
    </location>
</feature>
<dbReference type="GO" id="GO:0003700">
    <property type="term" value="F:DNA-binding transcription factor activity"/>
    <property type="evidence" value="ECO:0007669"/>
    <property type="project" value="InterPro"/>
</dbReference>
<dbReference type="InterPro" id="IPR044827">
    <property type="entry name" value="GBF-like"/>
</dbReference>
<sequence length="398" mass="42856">MVTGEVSTPAKPSKPMETRKDRASAKSCKSAVLTQERPTTPSQPNWPTYLQAFYGTGATSSPLLSPPIASSSTPPYLWGNRHHFVKPYGNPLQYPALYHQGGLYPHTNVVAGAVLTIPEAEGKIFNIKDLDLMEKSAFIGGRSGESGNVASGSTNDGASQRAASGREGSSDAREDNTSQEIFATKKRSNDQMLAGGADTQNNCSAKYSNAIPVSELNDPLVSKPVVNLNAGMSLNGSCTDAMPLEVKPTASSVLPVVDSAMIDGSQQVVPEKWIKDEHELKKERRKQSNRESARRSRLRKQQECGKLEASVEALLSEISMLKDELMGISEECMKQNSKNNSLMEELIQMYGADAISSLEAKKSDGVSQSISGESNSHEQEGSSEDNSSSGQTRDNSTF</sequence>
<dbReference type="PANTHER" id="PTHR45967:SF20">
    <property type="entry name" value="G-BOX-BINDING FACTOR 1"/>
    <property type="match status" value="1"/>
</dbReference>
<dbReference type="PANTHER" id="PTHR45967">
    <property type="entry name" value="G-BOX-BINDING FACTOR 3-RELATED"/>
    <property type="match status" value="1"/>
</dbReference>
<keyword evidence="3" id="KW-0805">Transcription regulation</keyword>
<evidence type="ECO:0000259" key="9">
    <source>
        <dbReference type="PROSITE" id="PS50217"/>
    </source>
</evidence>
<dbReference type="GO" id="GO:0005634">
    <property type="term" value="C:nucleus"/>
    <property type="evidence" value="ECO:0007669"/>
    <property type="project" value="UniProtKB-SubCell"/>
</dbReference>
<evidence type="ECO:0000256" key="8">
    <source>
        <dbReference type="SAM" id="MobiDB-lite"/>
    </source>
</evidence>
<organism evidence="10 11">
    <name type="scientific">Liquidambar formosana</name>
    <name type="common">Formosan gum</name>
    <dbReference type="NCBI Taxonomy" id="63359"/>
    <lineage>
        <taxon>Eukaryota</taxon>
        <taxon>Viridiplantae</taxon>
        <taxon>Streptophyta</taxon>
        <taxon>Embryophyta</taxon>
        <taxon>Tracheophyta</taxon>
        <taxon>Spermatophyta</taxon>
        <taxon>Magnoliopsida</taxon>
        <taxon>eudicotyledons</taxon>
        <taxon>Gunneridae</taxon>
        <taxon>Pentapetalae</taxon>
        <taxon>Saxifragales</taxon>
        <taxon>Altingiaceae</taxon>
        <taxon>Liquidambar</taxon>
    </lineage>
</organism>
<dbReference type="InterPro" id="IPR045314">
    <property type="entry name" value="bZIP_plant_GBF1"/>
</dbReference>
<feature type="region of interest" description="Disordered" evidence="8">
    <location>
        <begin position="361"/>
        <end position="398"/>
    </location>
</feature>
<feature type="region of interest" description="Disordered" evidence="8">
    <location>
        <begin position="143"/>
        <end position="177"/>
    </location>
</feature>
<dbReference type="CDD" id="cd14702">
    <property type="entry name" value="bZIP_plant_GBF1"/>
    <property type="match status" value="1"/>
</dbReference>
<dbReference type="InterPro" id="IPR012900">
    <property type="entry name" value="MFMR"/>
</dbReference>
<feature type="compositionally biased region" description="Polar residues" evidence="8">
    <location>
        <begin position="365"/>
        <end position="374"/>
    </location>
</feature>
<dbReference type="Gene3D" id="1.20.5.170">
    <property type="match status" value="1"/>
</dbReference>
<dbReference type="SUPFAM" id="SSF57959">
    <property type="entry name" value="Leucine zipper domain"/>
    <property type="match status" value="1"/>
</dbReference>
<dbReference type="InterPro" id="IPR046347">
    <property type="entry name" value="bZIP_sf"/>
</dbReference>
<feature type="region of interest" description="Disordered" evidence="8">
    <location>
        <begin position="1"/>
        <end position="46"/>
    </location>
</feature>
<dbReference type="GO" id="GO:0000976">
    <property type="term" value="F:transcription cis-regulatory region binding"/>
    <property type="evidence" value="ECO:0007669"/>
    <property type="project" value="UniProtKB-ARBA"/>
</dbReference>
<evidence type="ECO:0000256" key="1">
    <source>
        <dbReference type="ARBA" id="ARBA00004123"/>
    </source>
</evidence>
<dbReference type="EMBL" id="JBBPBK010000004">
    <property type="protein sequence ID" value="KAK9287004.1"/>
    <property type="molecule type" value="Genomic_DNA"/>
</dbReference>
<feature type="compositionally biased region" description="Polar residues" evidence="8">
    <location>
        <begin position="384"/>
        <end position="398"/>
    </location>
</feature>
<keyword evidence="4" id="KW-0238">DNA-binding</keyword>
<evidence type="ECO:0000313" key="10">
    <source>
        <dbReference type="EMBL" id="KAK9287004.1"/>
    </source>
</evidence>
<dbReference type="Proteomes" id="UP001415857">
    <property type="component" value="Unassembled WGS sequence"/>
</dbReference>
<keyword evidence="5" id="KW-0804">Transcription</keyword>
<dbReference type="Pfam" id="PF07777">
    <property type="entry name" value="MFMR"/>
    <property type="match status" value="1"/>
</dbReference>
<evidence type="ECO:0000256" key="3">
    <source>
        <dbReference type="ARBA" id="ARBA00023015"/>
    </source>
</evidence>
<keyword evidence="7" id="KW-0175">Coiled coil</keyword>
<keyword evidence="11" id="KW-1185">Reference proteome</keyword>
<evidence type="ECO:0000313" key="11">
    <source>
        <dbReference type="Proteomes" id="UP001415857"/>
    </source>
</evidence>
<feature type="domain" description="BZIP" evidence="9">
    <location>
        <begin position="279"/>
        <end position="331"/>
    </location>
</feature>
<evidence type="ECO:0000256" key="7">
    <source>
        <dbReference type="SAM" id="Coils"/>
    </source>
</evidence>
<dbReference type="AlphaFoldDB" id="A0AAP0WZQ9"/>
<reference evidence="10 11" key="1">
    <citation type="journal article" date="2024" name="Plant J.">
        <title>Genome sequences and population genomics reveal climatic adaptation and genomic divergence between two closely related sweetgum species.</title>
        <authorList>
            <person name="Xu W.Q."/>
            <person name="Ren C.Q."/>
            <person name="Zhang X.Y."/>
            <person name="Comes H.P."/>
            <person name="Liu X.H."/>
            <person name="Li Y.G."/>
            <person name="Kettle C.J."/>
            <person name="Jalonen R."/>
            <person name="Gaisberger H."/>
            <person name="Ma Y.Z."/>
            <person name="Qiu Y.X."/>
        </authorList>
    </citation>
    <scope>NUCLEOTIDE SEQUENCE [LARGE SCALE GENOMIC DNA]</scope>
    <source>
        <strain evidence="10">Hangzhou</strain>
    </source>
</reference>
<feature type="region of interest" description="Disordered" evidence="8">
    <location>
        <begin position="280"/>
        <end position="303"/>
    </location>
</feature>